<proteinExistence type="predicted"/>
<dbReference type="Proteomes" id="UP001302126">
    <property type="component" value="Unassembled WGS sequence"/>
</dbReference>
<protein>
    <recommendedName>
        <fullName evidence="4">Geranylgeranyl pyrophosphate synthetase</fullName>
    </recommendedName>
</protein>
<dbReference type="AlphaFoldDB" id="A0AAN7AHS8"/>
<comment type="caution">
    <text evidence="2">The sequence shown here is derived from an EMBL/GenBank/DDBJ whole genome shotgun (WGS) entry which is preliminary data.</text>
</comment>
<evidence type="ECO:0000313" key="2">
    <source>
        <dbReference type="EMBL" id="KAK4186487.1"/>
    </source>
</evidence>
<feature type="region of interest" description="Disordered" evidence="1">
    <location>
        <begin position="249"/>
        <end position="293"/>
    </location>
</feature>
<feature type="region of interest" description="Disordered" evidence="1">
    <location>
        <begin position="1"/>
        <end position="45"/>
    </location>
</feature>
<sequence>MAWSSSRSHRGASRGSHRGAGKMPWRSRNESTQSPESSSPAPPLGKIIRTLTVDDLETTAEGQSSDLTISQFTTVASYNWLDKKNSAPTILVPGKPPLWTPQAAPTTLQEDSGKYFRDKNAARYPKHPLEPAVTVALDADENISTGVAIVACGSTLGNLLRFVRGQDKPFRMLVQTIHATVFLTRRENSPTELIPGVRGYGHTFPEANTTWEADVKGSGSHQRVVRYHFGGLELLVRFEADGYIKPPSSVLTNTSPELSPQADDDQNPLSDLLSDLGVSGSSPSPSSDDLHVKPAGALVPHSQLFELKTRSILSKGKKDHLAEELPRLWISHIPTFLLAYHTRGLFKAEDILIQDVRDEVKNWEQDHKTELAKFAALLNWLVYDNPKEKFELCFSGGGGKLEVREMLDDAVVEALSDDVKGRWAPVSSGTPPPPPPAESDSEDEDDKRYTWDYDYGFYDDEPQPDFTACSADHCGYCGKCDY</sequence>
<dbReference type="PANTHER" id="PTHR35179">
    <property type="entry name" value="PROTEIN CBG02620"/>
    <property type="match status" value="1"/>
</dbReference>
<feature type="compositionally biased region" description="Basic residues" evidence="1">
    <location>
        <begin position="7"/>
        <end position="20"/>
    </location>
</feature>
<dbReference type="EMBL" id="MU864422">
    <property type="protein sequence ID" value="KAK4186487.1"/>
    <property type="molecule type" value="Genomic_DNA"/>
</dbReference>
<evidence type="ECO:0000313" key="3">
    <source>
        <dbReference type="Proteomes" id="UP001302126"/>
    </source>
</evidence>
<organism evidence="2 3">
    <name type="scientific">Podospora australis</name>
    <dbReference type="NCBI Taxonomy" id="1536484"/>
    <lineage>
        <taxon>Eukaryota</taxon>
        <taxon>Fungi</taxon>
        <taxon>Dikarya</taxon>
        <taxon>Ascomycota</taxon>
        <taxon>Pezizomycotina</taxon>
        <taxon>Sordariomycetes</taxon>
        <taxon>Sordariomycetidae</taxon>
        <taxon>Sordariales</taxon>
        <taxon>Podosporaceae</taxon>
        <taxon>Podospora</taxon>
    </lineage>
</organism>
<evidence type="ECO:0000256" key="1">
    <source>
        <dbReference type="SAM" id="MobiDB-lite"/>
    </source>
</evidence>
<name>A0AAN7AHS8_9PEZI</name>
<feature type="compositionally biased region" description="Polar residues" evidence="1">
    <location>
        <begin position="30"/>
        <end position="39"/>
    </location>
</feature>
<keyword evidence="3" id="KW-1185">Reference proteome</keyword>
<feature type="compositionally biased region" description="Low complexity" evidence="1">
    <location>
        <begin position="268"/>
        <end position="287"/>
    </location>
</feature>
<feature type="compositionally biased region" description="Polar residues" evidence="1">
    <location>
        <begin position="249"/>
        <end position="258"/>
    </location>
</feature>
<reference evidence="2" key="2">
    <citation type="submission" date="2023-05" db="EMBL/GenBank/DDBJ databases">
        <authorList>
            <consortium name="Lawrence Berkeley National Laboratory"/>
            <person name="Steindorff A."/>
            <person name="Hensen N."/>
            <person name="Bonometti L."/>
            <person name="Westerberg I."/>
            <person name="Brannstrom I.O."/>
            <person name="Guillou S."/>
            <person name="Cros-Aarteil S."/>
            <person name="Calhoun S."/>
            <person name="Haridas S."/>
            <person name="Kuo A."/>
            <person name="Mondo S."/>
            <person name="Pangilinan J."/>
            <person name="Riley R."/>
            <person name="Labutti K."/>
            <person name="Andreopoulos B."/>
            <person name="Lipzen A."/>
            <person name="Chen C."/>
            <person name="Yanf M."/>
            <person name="Daum C."/>
            <person name="Ng V."/>
            <person name="Clum A."/>
            <person name="Ohm R."/>
            <person name="Martin F."/>
            <person name="Silar P."/>
            <person name="Natvig D."/>
            <person name="Lalanne C."/>
            <person name="Gautier V."/>
            <person name="Ament-Velasquez S.L."/>
            <person name="Kruys A."/>
            <person name="Hutchinson M.I."/>
            <person name="Powell A.J."/>
            <person name="Barry K."/>
            <person name="Miller A.N."/>
            <person name="Grigoriev I.V."/>
            <person name="Debuchy R."/>
            <person name="Gladieux P."/>
            <person name="Thoren M.H."/>
            <person name="Johannesson H."/>
        </authorList>
    </citation>
    <scope>NUCLEOTIDE SEQUENCE</scope>
    <source>
        <strain evidence="2">PSN309</strain>
    </source>
</reference>
<dbReference type="PANTHER" id="PTHR35179:SF2">
    <property type="entry name" value="START DOMAIN-CONTAINING PROTEIN"/>
    <property type="match status" value="1"/>
</dbReference>
<accession>A0AAN7AHS8</accession>
<reference evidence="2" key="1">
    <citation type="journal article" date="2023" name="Mol. Phylogenet. Evol.">
        <title>Genome-scale phylogeny and comparative genomics of the fungal order Sordariales.</title>
        <authorList>
            <person name="Hensen N."/>
            <person name="Bonometti L."/>
            <person name="Westerberg I."/>
            <person name="Brannstrom I.O."/>
            <person name="Guillou S."/>
            <person name="Cros-Aarteil S."/>
            <person name="Calhoun S."/>
            <person name="Haridas S."/>
            <person name="Kuo A."/>
            <person name="Mondo S."/>
            <person name="Pangilinan J."/>
            <person name="Riley R."/>
            <person name="LaButti K."/>
            <person name="Andreopoulos B."/>
            <person name="Lipzen A."/>
            <person name="Chen C."/>
            <person name="Yan M."/>
            <person name="Daum C."/>
            <person name="Ng V."/>
            <person name="Clum A."/>
            <person name="Steindorff A."/>
            <person name="Ohm R.A."/>
            <person name="Martin F."/>
            <person name="Silar P."/>
            <person name="Natvig D.O."/>
            <person name="Lalanne C."/>
            <person name="Gautier V."/>
            <person name="Ament-Velasquez S.L."/>
            <person name="Kruys A."/>
            <person name="Hutchinson M.I."/>
            <person name="Powell A.J."/>
            <person name="Barry K."/>
            <person name="Miller A.N."/>
            <person name="Grigoriev I.V."/>
            <person name="Debuchy R."/>
            <person name="Gladieux P."/>
            <person name="Hiltunen Thoren M."/>
            <person name="Johannesson H."/>
        </authorList>
    </citation>
    <scope>NUCLEOTIDE SEQUENCE</scope>
    <source>
        <strain evidence="2">PSN309</strain>
    </source>
</reference>
<evidence type="ECO:0008006" key="4">
    <source>
        <dbReference type="Google" id="ProtNLM"/>
    </source>
</evidence>
<gene>
    <name evidence="2" type="ORF">QBC35DRAFT_501043</name>
</gene>
<feature type="region of interest" description="Disordered" evidence="1">
    <location>
        <begin position="422"/>
        <end position="446"/>
    </location>
</feature>